<dbReference type="InterPro" id="IPR010096">
    <property type="entry name" value="NADH-Q_OxRdtase_suN/2"/>
</dbReference>
<sequence length="492" mass="53988">MIELITPILPEMILFFGACLILLLDVFQKCVTHLMSLSSVVLILCIVAIVLSVPDGVYYHNLFAISMFTRLFKIALLTLALFQSLATSTLIDKYALNKNEHTVMVLFLIVGACVMISANHLMLLYVGMEIQALAAYTLVVMQRKSEFSAEAGVKYFILGSLSSVLYLLGASYVYGSYNTLYLYEITTAMKAGSTAGVLGSILVICTFLFKIGSFPFHQWVPDVYQGAPTPSTSIISTLSKVTAIAVLLKLIVGLCSENKSLDINGMLSVIAILSMIVGAVVPISQTHMKRFLGYSSVGHAGFMLMGIVNIHAVGVSSIIVYVLIYSLTLMMTLICLMSLKDKREPDEESNDLALTKLEGLSQVRPKHAFMLAVCFLSMAGMPPLIGFFPKLLVLKYIISQGQMFLTVFAVITTVISLFYYLKVIKLMYIDMPAKQSIGPSMNVNMQLLWVFVPAVIIQLLGCYVPVLQTLYVQYVTPAAETLIIGSNGKNYS</sequence>
<evidence type="ECO:0000256" key="3">
    <source>
        <dbReference type="ARBA" id="ARBA00022989"/>
    </source>
</evidence>
<keyword evidence="5" id="KW-0813">Transport</keyword>
<comment type="subcellular location">
    <subcellularLocation>
        <location evidence="5">Cell membrane</location>
        <topology evidence="5">Multi-pass membrane protein</topology>
    </subcellularLocation>
    <subcellularLocation>
        <location evidence="1">Endomembrane system</location>
        <topology evidence="1">Multi-pass membrane protein</topology>
    </subcellularLocation>
    <subcellularLocation>
        <location evidence="6">Membrane</location>
        <topology evidence="6">Multi-pass membrane protein</topology>
    </subcellularLocation>
</comment>
<proteinExistence type="inferred from homology"/>
<accession>A0A7L9RT97</accession>
<evidence type="ECO:0000256" key="6">
    <source>
        <dbReference type="RuleBase" id="RU000320"/>
    </source>
</evidence>
<feature type="transmembrane region" description="Helical" evidence="5">
    <location>
        <begin position="368"/>
        <end position="389"/>
    </location>
</feature>
<evidence type="ECO:0000256" key="4">
    <source>
        <dbReference type="ARBA" id="ARBA00023136"/>
    </source>
</evidence>
<keyword evidence="5" id="KW-0874">Quinone</keyword>
<dbReference type="GO" id="GO:0008137">
    <property type="term" value="F:NADH dehydrogenase (ubiquinone) activity"/>
    <property type="evidence" value="ECO:0007669"/>
    <property type="project" value="InterPro"/>
</dbReference>
<feature type="transmembrane region" description="Helical" evidence="5">
    <location>
        <begin position="401"/>
        <end position="421"/>
    </location>
</feature>
<evidence type="ECO:0000313" key="8">
    <source>
        <dbReference type="EMBL" id="QOL19837.1"/>
    </source>
</evidence>
<dbReference type="GO" id="GO:0012505">
    <property type="term" value="C:endomembrane system"/>
    <property type="evidence" value="ECO:0007669"/>
    <property type="project" value="UniProtKB-SubCell"/>
</dbReference>
<keyword evidence="3 5" id="KW-1133">Transmembrane helix</keyword>
<dbReference type="Proteomes" id="UP000594001">
    <property type="component" value="Chromosome"/>
</dbReference>
<organism evidence="8 9">
    <name type="scientific">Candidatus Bodocaedibacter vickermanii</name>
    <dbReference type="NCBI Taxonomy" id="2741701"/>
    <lineage>
        <taxon>Bacteria</taxon>
        <taxon>Pseudomonadati</taxon>
        <taxon>Pseudomonadota</taxon>
        <taxon>Alphaproteobacteria</taxon>
        <taxon>Holosporales</taxon>
        <taxon>Candidatus Paracaedibacteraceae</taxon>
        <taxon>Candidatus Bodocaedibacter</taxon>
    </lineage>
</organism>
<dbReference type="PANTHER" id="PTHR22773">
    <property type="entry name" value="NADH DEHYDROGENASE"/>
    <property type="match status" value="1"/>
</dbReference>
<evidence type="ECO:0000259" key="7">
    <source>
        <dbReference type="Pfam" id="PF00361"/>
    </source>
</evidence>
<feature type="transmembrane region" description="Helical" evidence="5">
    <location>
        <begin position="266"/>
        <end position="284"/>
    </location>
</feature>
<dbReference type="KEGG" id="pbal:CPBP_00608"/>
<dbReference type="GO" id="GO:0005886">
    <property type="term" value="C:plasma membrane"/>
    <property type="evidence" value="ECO:0007669"/>
    <property type="project" value="UniProtKB-SubCell"/>
</dbReference>
<dbReference type="Pfam" id="PF00361">
    <property type="entry name" value="Proton_antipo_M"/>
    <property type="match status" value="1"/>
</dbReference>
<dbReference type="GO" id="GO:0050136">
    <property type="term" value="F:NADH dehydrogenase (quinone) (non-electrogenic) activity"/>
    <property type="evidence" value="ECO:0007669"/>
    <property type="project" value="UniProtKB-UniRule"/>
</dbReference>
<protein>
    <recommendedName>
        <fullName evidence="5">NADH-quinone oxidoreductase subunit N</fullName>
        <ecNumber evidence="5">7.1.1.-</ecNumber>
    </recommendedName>
    <alternativeName>
        <fullName evidence="5">NADH dehydrogenase I subunit N</fullName>
    </alternativeName>
    <alternativeName>
        <fullName evidence="5">NDH-1 subunit N</fullName>
    </alternativeName>
</protein>
<feature type="transmembrane region" description="Helical" evidence="5">
    <location>
        <begin position="153"/>
        <end position="174"/>
    </location>
</feature>
<comment type="similarity">
    <text evidence="5">Belongs to the complex I subunit 2 family.</text>
</comment>
<keyword evidence="5" id="KW-0520">NAD</keyword>
<feature type="domain" description="NADH:quinone oxidoreductase/Mrp antiporter transmembrane" evidence="7">
    <location>
        <begin position="118"/>
        <end position="416"/>
    </location>
</feature>
<dbReference type="GO" id="GO:0048038">
    <property type="term" value="F:quinone binding"/>
    <property type="evidence" value="ECO:0007669"/>
    <property type="project" value="UniProtKB-KW"/>
</dbReference>
<name>A0A7L9RT97_9PROT</name>
<comment type="subunit">
    <text evidence="5">NDH-1 is composed of 14 different subunits. Subunits NuoA, H, J, K, L, M, N constitute the membrane sector of the complex.</text>
</comment>
<evidence type="ECO:0000256" key="1">
    <source>
        <dbReference type="ARBA" id="ARBA00004127"/>
    </source>
</evidence>
<dbReference type="HAMAP" id="MF_00445">
    <property type="entry name" value="NDH1_NuoN_1"/>
    <property type="match status" value="1"/>
</dbReference>
<keyword evidence="2 5" id="KW-0812">Transmembrane</keyword>
<dbReference type="AlphaFoldDB" id="A0A7L9RT97"/>
<feature type="transmembrane region" description="Helical" evidence="5">
    <location>
        <begin position="34"/>
        <end position="53"/>
    </location>
</feature>
<dbReference type="GO" id="GO:0042773">
    <property type="term" value="P:ATP synthesis coupled electron transport"/>
    <property type="evidence" value="ECO:0007669"/>
    <property type="project" value="InterPro"/>
</dbReference>
<gene>
    <name evidence="5 8" type="primary">nuoN</name>
    <name evidence="8" type="ORF">CPBP_00608</name>
</gene>
<feature type="transmembrane region" description="Helical" evidence="5">
    <location>
        <begin position="102"/>
        <end position="118"/>
    </location>
</feature>
<feature type="transmembrane region" description="Helical" evidence="5">
    <location>
        <begin position="233"/>
        <end position="254"/>
    </location>
</feature>
<feature type="transmembrane region" description="Helical" evidence="5">
    <location>
        <begin position="194"/>
        <end position="212"/>
    </location>
</feature>
<reference evidence="8 9" key="1">
    <citation type="submission" date="2020-06" db="EMBL/GenBank/DDBJ databases">
        <title>The endosymbiont of the kinetoplastid Bodo saltans is a Paracaedibacter-like alpha-proteobacterium possessing a putative toxin-antitoxin system.</title>
        <authorList>
            <person name="Midha S."/>
            <person name="Rigden D.J."/>
            <person name="Siozios S."/>
            <person name="Hurst G.D.D."/>
            <person name="Jackson A.P."/>
        </authorList>
    </citation>
    <scope>NUCLEOTIDE SEQUENCE [LARGE SCALE GENOMIC DNA]</scope>
    <source>
        <strain evidence="8">Lake Konstanz</strain>
    </source>
</reference>
<comment type="function">
    <text evidence="5">NDH-1 shuttles electrons from NADH, via FMN and iron-sulfur (Fe-S) centers, to quinones in the respiratory chain. The immediate electron acceptor for the enzyme in this species is believed to be ubiquinone. Couples the redox reaction to proton translocation (for every two electrons transferred, four hydrogen ions are translocated across the cytoplasmic membrane), and thus conserves the redox energy in a proton gradient.</text>
</comment>
<dbReference type="NCBIfam" id="TIGR01770">
    <property type="entry name" value="NDH_I_N"/>
    <property type="match status" value="1"/>
</dbReference>
<keyword evidence="5" id="KW-1003">Cell membrane</keyword>
<dbReference type="InterPro" id="IPR001750">
    <property type="entry name" value="ND/Mrp_TM"/>
</dbReference>
<dbReference type="EC" id="7.1.1.-" evidence="5"/>
<keyword evidence="5" id="KW-0830">Ubiquinone</keyword>
<keyword evidence="9" id="KW-1185">Reference proteome</keyword>
<keyword evidence="5" id="KW-1278">Translocase</keyword>
<evidence type="ECO:0000256" key="2">
    <source>
        <dbReference type="ARBA" id="ARBA00022692"/>
    </source>
</evidence>
<feature type="transmembrane region" description="Helical" evidence="5">
    <location>
        <begin position="6"/>
        <end position="27"/>
    </location>
</feature>
<dbReference type="EMBL" id="CP054719">
    <property type="protein sequence ID" value="QOL19837.1"/>
    <property type="molecule type" value="Genomic_DNA"/>
</dbReference>
<dbReference type="RefSeq" id="WP_350332579.1">
    <property type="nucleotide sequence ID" value="NZ_CP054719.1"/>
</dbReference>
<comment type="catalytic activity">
    <reaction evidence="5">
        <text>a quinone + NADH + 5 H(+)(in) = a quinol + NAD(+) + 4 H(+)(out)</text>
        <dbReference type="Rhea" id="RHEA:57888"/>
        <dbReference type="ChEBI" id="CHEBI:15378"/>
        <dbReference type="ChEBI" id="CHEBI:24646"/>
        <dbReference type="ChEBI" id="CHEBI:57540"/>
        <dbReference type="ChEBI" id="CHEBI:57945"/>
        <dbReference type="ChEBI" id="CHEBI:132124"/>
    </reaction>
</comment>
<evidence type="ECO:0000256" key="5">
    <source>
        <dbReference type="HAMAP-Rule" id="MF_00445"/>
    </source>
</evidence>
<keyword evidence="8" id="KW-0560">Oxidoreductase</keyword>
<feature type="transmembrane region" description="Helical" evidence="5">
    <location>
        <begin position="59"/>
        <end position="82"/>
    </location>
</feature>
<feature type="transmembrane region" description="Helical" evidence="5">
    <location>
        <begin position="447"/>
        <end position="466"/>
    </location>
</feature>
<keyword evidence="4 5" id="KW-0472">Membrane</keyword>
<evidence type="ECO:0000313" key="9">
    <source>
        <dbReference type="Proteomes" id="UP000594001"/>
    </source>
</evidence>